<name>A0AA36CVM9_9BILA</name>
<evidence type="ECO:0000313" key="2">
    <source>
        <dbReference type="EMBL" id="CAJ0564587.1"/>
    </source>
</evidence>
<dbReference type="PANTHER" id="PTHR21255">
    <property type="entry name" value="T-COMPLEX-ASSOCIATED-TESTIS-EXPRESSED 1/ DYNEIN LIGHT CHAIN"/>
    <property type="match status" value="1"/>
</dbReference>
<evidence type="ECO:0000313" key="3">
    <source>
        <dbReference type="EMBL" id="CAJ0575200.1"/>
    </source>
</evidence>
<gene>
    <name evidence="3" type="ORF">MSPICULIGERA_LOCUS13515</name>
    <name evidence="2" type="ORF">MSPICULIGERA_LOCUS3261</name>
</gene>
<dbReference type="Proteomes" id="UP001177023">
    <property type="component" value="Unassembled WGS sequence"/>
</dbReference>
<comment type="similarity">
    <text evidence="1">Belongs to the dynein light chain Tctex-type family.</text>
</comment>
<dbReference type="Gene3D" id="3.30.1140.40">
    <property type="entry name" value="Tctex-1"/>
    <property type="match status" value="1"/>
</dbReference>
<proteinExistence type="inferred from homology"/>
<dbReference type="CDD" id="cd21455">
    <property type="entry name" value="DLC-like_DYNLT1_DYNLT3"/>
    <property type="match status" value="1"/>
</dbReference>
<dbReference type="PANTHER" id="PTHR21255:SF4">
    <property type="entry name" value="DYNEIN LIGHT CHAIN TCTEX-TYPE"/>
    <property type="match status" value="1"/>
</dbReference>
<keyword evidence="4" id="KW-1185">Reference proteome</keyword>
<dbReference type="GO" id="GO:0045505">
    <property type="term" value="F:dynein intermediate chain binding"/>
    <property type="evidence" value="ECO:0007669"/>
    <property type="project" value="TreeGrafter"/>
</dbReference>
<evidence type="ECO:0000313" key="4">
    <source>
        <dbReference type="Proteomes" id="UP001177023"/>
    </source>
</evidence>
<sequence>MPEAQPTSVFSEEVVVKIISDVFDRNVGFSTYNFQESISWNQKCVEEIVSELIKLDRPYKFTVSASLFQIGNGSGLNVSTVSYWNKETDVMYTHRWEGRHMSAIVNVFAVAY</sequence>
<accession>A0AA36CVM9</accession>
<dbReference type="InterPro" id="IPR005334">
    <property type="entry name" value="Tctex-1-like"/>
</dbReference>
<comment type="caution">
    <text evidence="3">The sequence shown here is derived from an EMBL/GenBank/DDBJ whole genome shotgun (WGS) entry which is preliminary data.</text>
</comment>
<dbReference type="EMBL" id="CATQJA010000897">
    <property type="protein sequence ID" value="CAJ0564587.1"/>
    <property type="molecule type" value="Genomic_DNA"/>
</dbReference>
<dbReference type="Pfam" id="PF03645">
    <property type="entry name" value="Tctex-1"/>
    <property type="match status" value="1"/>
</dbReference>
<evidence type="ECO:0000256" key="1">
    <source>
        <dbReference type="ARBA" id="ARBA00005361"/>
    </source>
</evidence>
<dbReference type="EMBL" id="CATQJA010002636">
    <property type="protein sequence ID" value="CAJ0575200.1"/>
    <property type="molecule type" value="Genomic_DNA"/>
</dbReference>
<reference evidence="3" key="1">
    <citation type="submission" date="2023-06" db="EMBL/GenBank/DDBJ databases">
        <authorList>
            <person name="Delattre M."/>
        </authorList>
    </citation>
    <scope>NUCLEOTIDE SEQUENCE</scope>
    <source>
        <strain evidence="3">AF72</strain>
    </source>
</reference>
<dbReference type="InterPro" id="IPR038586">
    <property type="entry name" value="Tctex-1-like_sf"/>
</dbReference>
<dbReference type="GO" id="GO:0005868">
    <property type="term" value="C:cytoplasmic dynein complex"/>
    <property type="evidence" value="ECO:0007669"/>
    <property type="project" value="TreeGrafter"/>
</dbReference>
<organism evidence="3 4">
    <name type="scientific">Mesorhabditis spiculigera</name>
    <dbReference type="NCBI Taxonomy" id="96644"/>
    <lineage>
        <taxon>Eukaryota</taxon>
        <taxon>Metazoa</taxon>
        <taxon>Ecdysozoa</taxon>
        <taxon>Nematoda</taxon>
        <taxon>Chromadorea</taxon>
        <taxon>Rhabditida</taxon>
        <taxon>Rhabditina</taxon>
        <taxon>Rhabditomorpha</taxon>
        <taxon>Rhabditoidea</taxon>
        <taxon>Rhabditidae</taxon>
        <taxon>Mesorhabditinae</taxon>
        <taxon>Mesorhabditis</taxon>
    </lineage>
</organism>
<dbReference type="GO" id="GO:0005737">
    <property type="term" value="C:cytoplasm"/>
    <property type="evidence" value="ECO:0007669"/>
    <property type="project" value="TreeGrafter"/>
</dbReference>
<protein>
    <submittedName>
        <fullName evidence="3">Uncharacterized protein</fullName>
    </submittedName>
</protein>
<dbReference type="AlphaFoldDB" id="A0AA36CVM9"/>
<dbReference type="GO" id="GO:0007018">
    <property type="term" value="P:microtubule-based movement"/>
    <property type="evidence" value="ECO:0007669"/>
    <property type="project" value="TreeGrafter"/>
</dbReference>
<feature type="non-terminal residue" evidence="3">
    <location>
        <position position="112"/>
    </location>
</feature>